<dbReference type="GO" id="GO:0005829">
    <property type="term" value="C:cytosol"/>
    <property type="evidence" value="ECO:0007669"/>
    <property type="project" value="TreeGrafter"/>
</dbReference>
<comment type="similarity">
    <text evidence="1 2">Belongs to the dTDP-4-dehydrorhamnose reductase family.</text>
</comment>
<proteinExistence type="inferred from homology"/>
<dbReference type="Pfam" id="PF04321">
    <property type="entry name" value="RmlD_sub_bind"/>
    <property type="match status" value="1"/>
</dbReference>
<dbReference type="eggNOG" id="COG1091">
    <property type="taxonomic scope" value="Bacteria"/>
</dbReference>
<dbReference type="InterPro" id="IPR036291">
    <property type="entry name" value="NAD(P)-bd_dom_sf"/>
</dbReference>
<organism evidence="4 5">
    <name type="scientific">Bacillus zhangzhouensis</name>
    <dbReference type="NCBI Taxonomy" id="1178540"/>
    <lineage>
        <taxon>Bacteria</taxon>
        <taxon>Bacillati</taxon>
        <taxon>Bacillota</taxon>
        <taxon>Bacilli</taxon>
        <taxon>Bacillales</taxon>
        <taxon>Bacillaceae</taxon>
        <taxon>Bacillus</taxon>
    </lineage>
</organism>
<gene>
    <name evidence="4" type="ORF">BA70_03410</name>
</gene>
<evidence type="ECO:0000313" key="5">
    <source>
        <dbReference type="Proteomes" id="UP000028091"/>
    </source>
</evidence>
<protein>
    <recommendedName>
        <fullName evidence="2">dTDP-4-dehydrorhamnose reductase</fullName>
        <ecNumber evidence="2">1.1.1.133</ecNumber>
    </recommendedName>
</protein>
<name>A0A081LAP3_9BACI</name>
<dbReference type="InterPro" id="IPR005913">
    <property type="entry name" value="dTDP_dehydrorham_reduct"/>
</dbReference>
<keyword evidence="2" id="KW-0521">NADP</keyword>
<dbReference type="CDD" id="cd05254">
    <property type="entry name" value="dTDP_HR_like_SDR_e"/>
    <property type="match status" value="1"/>
</dbReference>
<evidence type="ECO:0000313" key="4">
    <source>
        <dbReference type="EMBL" id="KEP26319.1"/>
    </source>
</evidence>
<dbReference type="EMBL" id="JOTP01000011">
    <property type="protein sequence ID" value="KEP26319.1"/>
    <property type="molecule type" value="Genomic_DNA"/>
</dbReference>
<evidence type="ECO:0000256" key="2">
    <source>
        <dbReference type="RuleBase" id="RU364082"/>
    </source>
</evidence>
<comment type="pathway">
    <text evidence="2">Carbohydrate biosynthesis; dTDP-L-rhamnose biosynthesis.</text>
</comment>
<dbReference type="PANTHER" id="PTHR10491:SF4">
    <property type="entry name" value="METHIONINE ADENOSYLTRANSFERASE 2 SUBUNIT BETA"/>
    <property type="match status" value="1"/>
</dbReference>
<dbReference type="Gene3D" id="3.90.25.10">
    <property type="entry name" value="UDP-galactose 4-epimerase, domain 1"/>
    <property type="match status" value="1"/>
</dbReference>
<dbReference type="OrthoDB" id="9803892at2"/>
<dbReference type="GO" id="GO:0008831">
    <property type="term" value="F:dTDP-4-dehydrorhamnose reductase activity"/>
    <property type="evidence" value="ECO:0007669"/>
    <property type="project" value="UniProtKB-EC"/>
</dbReference>
<sequence>MKVLITGAGGQLGKELSKQLKEKNFIVIALTRSMLNIADQQAVRHAMRHFRPDIVVSAAAYTSVDQCEIETEKAYLVNGIGAYYTALEAKNVGADVLHVSTDYVFDGQAATPYQVDAQADPQTIYGKSKKLGEELIHLVSDEVKIIRTSWLYGHEGHNFVNTILRLAQTKDHLRIVNDQIGSPTYTKDVAEALIHLIDQKAGIYHVSNRESCSWFDFASEIVAKSGLSTTIESISTEEYGFQTPRPAYSVLDLQAIEATGWQPRHWKDALHEYLQKEGRWYQHD</sequence>
<dbReference type="AlphaFoldDB" id="A0A081LAP3"/>
<dbReference type="Gene3D" id="3.40.50.720">
    <property type="entry name" value="NAD(P)-binding Rossmann-like Domain"/>
    <property type="match status" value="1"/>
</dbReference>
<accession>A0A081LAP3</accession>
<dbReference type="FunFam" id="3.40.50.720:FF:000159">
    <property type="entry name" value="dTDP-4-dehydrorhamnose reductase"/>
    <property type="match status" value="1"/>
</dbReference>
<dbReference type="RefSeq" id="WP_034322049.1">
    <property type="nucleotide sequence ID" value="NZ_JOTP01000011.1"/>
</dbReference>
<feature type="domain" description="RmlD-like substrate binding" evidence="3">
    <location>
        <begin position="1"/>
        <end position="276"/>
    </location>
</feature>
<reference evidence="4 5" key="1">
    <citation type="submission" date="2012-09" db="EMBL/GenBank/DDBJ databases">
        <title>Genome Sequence of Bacillus sp. DW5-4.</title>
        <authorList>
            <person name="Lai Q."/>
            <person name="Liu Y."/>
            <person name="Shao Z."/>
        </authorList>
    </citation>
    <scope>NUCLEOTIDE SEQUENCE [LARGE SCALE GENOMIC DNA]</scope>
    <source>
        <strain evidence="4 5">DW5-4</strain>
    </source>
</reference>
<dbReference type="NCBIfam" id="TIGR01214">
    <property type="entry name" value="rmlD"/>
    <property type="match status" value="1"/>
</dbReference>
<dbReference type="EC" id="1.1.1.133" evidence="2"/>
<dbReference type="UniPathway" id="UPA00124"/>
<evidence type="ECO:0000259" key="3">
    <source>
        <dbReference type="Pfam" id="PF04321"/>
    </source>
</evidence>
<evidence type="ECO:0000256" key="1">
    <source>
        <dbReference type="ARBA" id="ARBA00010944"/>
    </source>
</evidence>
<comment type="caution">
    <text evidence="4">The sequence shown here is derived from an EMBL/GenBank/DDBJ whole genome shotgun (WGS) entry which is preliminary data.</text>
</comment>
<comment type="function">
    <text evidence="2">Catalyzes the reduction of dTDP-6-deoxy-L-lyxo-4-hexulose to yield dTDP-L-rhamnose.</text>
</comment>
<dbReference type="SUPFAM" id="SSF51735">
    <property type="entry name" value="NAD(P)-binding Rossmann-fold domains"/>
    <property type="match status" value="1"/>
</dbReference>
<keyword evidence="2" id="KW-0560">Oxidoreductase</keyword>
<dbReference type="Proteomes" id="UP000028091">
    <property type="component" value="Unassembled WGS sequence"/>
</dbReference>
<dbReference type="PANTHER" id="PTHR10491">
    <property type="entry name" value="DTDP-4-DEHYDRORHAMNOSE REDUCTASE"/>
    <property type="match status" value="1"/>
</dbReference>
<dbReference type="GO" id="GO:0019305">
    <property type="term" value="P:dTDP-rhamnose biosynthetic process"/>
    <property type="evidence" value="ECO:0007669"/>
    <property type="project" value="UniProtKB-UniPathway"/>
</dbReference>
<keyword evidence="5" id="KW-1185">Reference proteome</keyword>
<dbReference type="InterPro" id="IPR029903">
    <property type="entry name" value="RmlD-like-bd"/>
</dbReference>